<protein>
    <submittedName>
        <fullName evidence="4">D12 class N6 adenine-specific DNA methyltransferase</fullName>
    </submittedName>
</protein>
<accession>A0A4V2PB62</accession>
<comment type="caution">
    <text evidence="4">The sequence shown here is derived from an EMBL/GenBank/DDBJ whole genome shotgun (WGS) entry which is preliminary data.</text>
</comment>
<keyword evidence="5" id="KW-1185">Reference proteome</keyword>
<dbReference type="OrthoDB" id="5671374at2"/>
<dbReference type="AlphaFoldDB" id="A0A4V2PB62"/>
<dbReference type="SUPFAM" id="SSF53335">
    <property type="entry name" value="S-adenosyl-L-methionine-dependent methyltransferases"/>
    <property type="match status" value="1"/>
</dbReference>
<reference evidence="4 5" key="1">
    <citation type="submission" date="2019-03" db="EMBL/GenBank/DDBJ databases">
        <title>Genomic Encyclopedia of Type Strains, Phase IV (KMG-IV): sequencing the most valuable type-strain genomes for metagenomic binning, comparative biology and taxonomic classification.</title>
        <authorList>
            <person name="Goeker M."/>
        </authorList>
    </citation>
    <scope>NUCLEOTIDE SEQUENCE [LARGE SCALE GENOMIC DNA]</scope>
    <source>
        <strain evidence="4 5">DSM 15534</strain>
    </source>
</reference>
<keyword evidence="3" id="KW-0949">S-adenosyl-L-methionine</keyword>
<proteinExistence type="predicted"/>
<dbReference type="RefSeq" id="WP_132691961.1">
    <property type="nucleotide sequence ID" value="NZ_SMFT01000005.1"/>
</dbReference>
<sequence length="284" mass="33379">MANKTKSLHFTQAPLPFVGQKRLFLNQFKALLNQHLTDDGEGWTIVDVFGGSGLLSHVAKQIKPKARVIYNDYDGYAERLQHIDDINRLRAKLWQLLEGKVESKKRLPPALKQQVIAKIEAFEGYKDLNTLVGWLLFSGQQAATFEDFYRQDFWFRVRKTPYANAEHYLDGLEIVSESFHQLMPKFQDNPKALLILDPPYLCTHQASYRQAHYFDLIDFLRLINLTRPPYLFFSSTKSEFIRFIDYMIEDKVDNWQIFEDCQRIIVHTSTSYTGKYEDNLVYKF</sequence>
<organism evidence="4 5">
    <name type="scientific">Volucribacter psittacicida</name>
    <dbReference type="NCBI Taxonomy" id="203482"/>
    <lineage>
        <taxon>Bacteria</taxon>
        <taxon>Pseudomonadati</taxon>
        <taxon>Pseudomonadota</taxon>
        <taxon>Gammaproteobacteria</taxon>
        <taxon>Pasteurellales</taxon>
        <taxon>Pasteurellaceae</taxon>
        <taxon>Volucribacter</taxon>
    </lineage>
</organism>
<dbReference type="GO" id="GO:0009007">
    <property type="term" value="F:site-specific DNA-methyltransferase (adenine-specific) activity"/>
    <property type="evidence" value="ECO:0007669"/>
    <property type="project" value="UniProtKB-EC"/>
</dbReference>
<name>A0A4V2PB62_9PAST</name>
<evidence type="ECO:0000313" key="5">
    <source>
        <dbReference type="Proteomes" id="UP000294702"/>
    </source>
</evidence>
<keyword evidence="1 4" id="KW-0489">Methyltransferase</keyword>
<dbReference type="InterPro" id="IPR029063">
    <property type="entry name" value="SAM-dependent_MTases_sf"/>
</dbReference>
<gene>
    <name evidence="4" type="ORF">EV694_1979</name>
</gene>
<keyword evidence="2 4" id="KW-0808">Transferase</keyword>
<dbReference type="GO" id="GO:0009307">
    <property type="term" value="P:DNA restriction-modification system"/>
    <property type="evidence" value="ECO:0007669"/>
    <property type="project" value="InterPro"/>
</dbReference>
<evidence type="ECO:0000256" key="2">
    <source>
        <dbReference type="ARBA" id="ARBA00022679"/>
    </source>
</evidence>
<dbReference type="EMBL" id="SMFT01000005">
    <property type="protein sequence ID" value="TCJ95975.1"/>
    <property type="molecule type" value="Genomic_DNA"/>
</dbReference>
<dbReference type="Pfam" id="PF02086">
    <property type="entry name" value="MethyltransfD12"/>
    <property type="match status" value="1"/>
</dbReference>
<evidence type="ECO:0000256" key="1">
    <source>
        <dbReference type="ARBA" id="ARBA00022603"/>
    </source>
</evidence>
<dbReference type="GO" id="GO:0032259">
    <property type="term" value="P:methylation"/>
    <property type="evidence" value="ECO:0007669"/>
    <property type="project" value="UniProtKB-KW"/>
</dbReference>
<dbReference type="Proteomes" id="UP000294702">
    <property type="component" value="Unassembled WGS sequence"/>
</dbReference>
<evidence type="ECO:0000313" key="4">
    <source>
        <dbReference type="EMBL" id="TCJ95975.1"/>
    </source>
</evidence>
<evidence type="ECO:0000256" key="3">
    <source>
        <dbReference type="ARBA" id="ARBA00022691"/>
    </source>
</evidence>
<dbReference type="InterPro" id="IPR012327">
    <property type="entry name" value="MeTrfase_D12"/>
</dbReference>